<dbReference type="InterPro" id="IPR045861">
    <property type="entry name" value="CorA_cytoplasmic_dom"/>
</dbReference>
<evidence type="ECO:0000313" key="8">
    <source>
        <dbReference type="Proteomes" id="UP000664701"/>
    </source>
</evidence>
<evidence type="ECO:0000256" key="4">
    <source>
        <dbReference type="ARBA" id="ARBA00022989"/>
    </source>
</evidence>
<feature type="transmembrane region" description="Helical" evidence="6">
    <location>
        <begin position="253"/>
        <end position="273"/>
    </location>
</feature>
<evidence type="ECO:0000256" key="1">
    <source>
        <dbReference type="ARBA" id="ARBA00004141"/>
    </source>
</evidence>
<dbReference type="Gene3D" id="3.30.460.20">
    <property type="entry name" value="CorA soluble domain-like"/>
    <property type="match status" value="1"/>
</dbReference>
<comment type="subcellular location">
    <subcellularLocation>
        <location evidence="1">Membrane</location>
        <topology evidence="1">Multi-pass membrane protein</topology>
    </subcellularLocation>
</comment>
<dbReference type="SUPFAM" id="SSF143865">
    <property type="entry name" value="CorA soluble domain-like"/>
    <property type="match status" value="1"/>
</dbReference>
<evidence type="ECO:0000256" key="3">
    <source>
        <dbReference type="ARBA" id="ARBA00022692"/>
    </source>
</evidence>
<dbReference type="CDD" id="cd12827">
    <property type="entry name" value="EcCorA_ZntB-like_u2"/>
    <property type="match status" value="1"/>
</dbReference>
<organism evidence="7 8">
    <name type="scientific">Candidatus Enterococcus lowellii</name>
    <dbReference type="NCBI Taxonomy" id="2230877"/>
    <lineage>
        <taxon>Bacteria</taxon>
        <taxon>Bacillati</taxon>
        <taxon>Bacillota</taxon>
        <taxon>Bacilli</taxon>
        <taxon>Lactobacillales</taxon>
        <taxon>Enterococcaceae</taxon>
        <taxon>Enterococcus</taxon>
    </lineage>
</organism>
<dbReference type="PANTHER" id="PTHR47891:SF1">
    <property type="entry name" value="CORA-MAGNESIUM AND COBALT TRANSPORTER"/>
    <property type="match status" value="1"/>
</dbReference>
<feature type="transmembrane region" description="Helical" evidence="6">
    <location>
        <begin position="285"/>
        <end position="305"/>
    </location>
</feature>
<dbReference type="Proteomes" id="UP000664701">
    <property type="component" value="Chromosome"/>
</dbReference>
<keyword evidence="5 6" id="KW-0472">Membrane</keyword>
<name>A0ABZ2SML1_9ENTE</name>
<accession>A0ABZ2SML1</accession>
<gene>
    <name evidence="7" type="ORF">DOK78_001691</name>
</gene>
<dbReference type="Pfam" id="PF01544">
    <property type="entry name" value="CorA"/>
    <property type="match status" value="1"/>
</dbReference>
<dbReference type="InterPro" id="IPR045863">
    <property type="entry name" value="CorA_TM1_TM2"/>
</dbReference>
<dbReference type="InterPro" id="IPR047199">
    <property type="entry name" value="CorA-like"/>
</dbReference>
<dbReference type="SUPFAM" id="SSF144083">
    <property type="entry name" value="Magnesium transport protein CorA, transmembrane region"/>
    <property type="match status" value="1"/>
</dbReference>
<comment type="similarity">
    <text evidence="2">Belongs to the CorA metal ion transporter (MIT) (TC 1.A.35) family.</text>
</comment>
<dbReference type="Gene3D" id="1.20.58.340">
    <property type="entry name" value="Magnesium transport protein CorA, transmembrane region"/>
    <property type="match status" value="2"/>
</dbReference>
<dbReference type="EMBL" id="CP147251">
    <property type="protein sequence ID" value="WYJ77053.1"/>
    <property type="molecule type" value="Genomic_DNA"/>
</dbReference>
<protein>
    <submittedName>
        <fullName evidence="7">Magnesium transporter</fullName>
    </submittedName>
</protein>
<evidence type="ECO:0000313" key="7">
    <source>
        <dbReference type="EMBL" id="WYJ77053.1"/>
    </source>
</evidence>
<dbReference type="PANTHER" id="PTHR47891">
    <property type="entry name" value="TRANSPORTER-RELATED"/>
    <property type="match status" value="1"/>
</dbReference>
<reference evidence="7 8" key="2">
    <citation type="submission" date="2024-03" db="EMBL/GenBank/DDBJ databases">
        <title>The Genome Sequence of Enterococcus sp. DIV2402.</title>
        <authorList>
            <consortium name="The Broad Institute Genomics Platform"/>
            <consortium name="The Broad Institute Microbial Omics Core"/>
            <consortium name="The Broad Institute Genomic Center for Infectious Diseases"/>
            <person name="Earl A."/>
            <person name="Manson A."/>
            <person name="Gilmore M."/>
            <person name="Schwartman J."/>
            <person name="Shea T."/>
            <person name="Abouelleil A."/>
            <person name="Cao P."/>
            <person name="Chapman S."/>
            <person name="Cusick C."/>
            <person name="Young S."/>
            <person name="Neafsey D."/>
            <person name="Nusbaum C."/>
            <person name="Birren B."/>
        </authorList>
    </citation>
    <scope>NUCLEOTIDE SEQUENCE [LARGE SCALE GENOMIC DNA]</scope>
    <source>
        <strain evidence="7 8">DIV2402</strain>
    </source>
</reference>
<keyword evidence="3 6" id="KW-0812">Transmembrane</keyword>
<keyword evidence="8" id="KW-1185">Reference proteome</keyword>
<sequence>MLAYYTIDKEQGLQKGTLDNHNWLILDQKEQETVEKLLTDFSLPDDIFIGADDSGEVSRIEHLKDTKLTNPVSVVLLNLSSKQQNIEERIEPISFILSDDLLITYIGKNSLFIQHLLKDNRSFYSFEQVLLTSLLVSYRHFIAGLKELKTEIDELDTAARQTTDSKRLFQLADVDRAIIFIDHTLADQNQMLDKLWKDEKLLEKVNDPALIHDVKLRQKQALKLVEIYHDLINTIGSLFASMIDNNLNHLMKYLESAALVLTIPTVIAGIWGMNTGGLPWEKSSLGFGIVMLLTVILTIFTGIYLKNKNYFK</sequence>
<dbReference type="RefSeq" id="WP_207940775.1">
    <property type="nucleotide sequence ID" value="NZ_CP147251.1"/>
</dbReference>
<evidence type="ECO:0000256" key="2">
    <source>
        <dbReference type="ARBA" id="ARBA00009765"/>
    </source>
</evidence>
<keyword evidence="4 6" id="KW-1133">Transmembrane helix</keyword>
<evidence type="ECO:0000256" key="6">
    <source>
        <dbReference type="SAM" id="Phobius"/>
    </source>
</evidence>
<evidence type="ECO:0000256" key="5">
    <source>
        <dbReference type="ARBA" id="ARBA00023136"/>
    </source>
</evidence>
<proteinExistence type="inferred from homology"/>
<dbReference type="InterPro" id="IPR002523">
    <property type="entry name" value="MgTranspt_CorA/ZnTranspt_ZntB"/>
</dbReference>
<reference evidence="7 8" key="1">
    <citation type="submission" date="2021-03" db="EMBL/GenBank/DDBJ databases">
        <authorList>
            <person name="Gilmore M.S."/>
            <person name="Schwartzman J."/>
            <person name="Van Tyne D."/>
            <person name="Martin M."/>
            <person name="Earl A.M."/>
            <person name="Manson A.L."/>
            <person name="Straub T."/>
            <person name="Salamzade R."/>
            <person name="Saavedra J."/>
            <person name="Lebreton F."/>
            <person name="Prichula J."/>
            <person name="Schaufler K."/>
            <person name="Gaca A."/>
            <person name="Sgardioli B."/>
            <person name="Wagenaar J."/>
            <person name="Strong T."/>
        </authorList>
    </citation>
    <scope>NUCLEOTIDE SEQUENCE [LARGE SCALE GENOMIC DNA]</scope>
    <source>
        <strain evidence="7 8">DIV2402</strain>
    </source>
</reference>